<dbReference type="InterPro" id="IPR002938">
    <property type="entry name" value="FAD-bd"/>
</dbReference>
<dbReference type="Proteomes" id="UP000824596">
    <property type="component" value="Unassembled WGS sequence"/>
</dbReference>
<dbReference type="PANTHER" id="PTHR46865">
    <property type="entry name" value="OXIDOREDUCTASE-RELATED"/>
    <property type="match status" value="1"/>
</dbReference>
<dbReference type="GO" id="GO:0071949">
    <property type="term" value="F:FAD binding"/>
    <property type="evidence" value="ECO:0007669"/>
    <property type="project" value="InterPro"/>
</dbReference>
<dbReference type="AlphaFoldDB" id="A0A9P8MTF2"/>
<evidence type="ECO:0000256" key="4">
    <source>
        <dbReference type="SAM" id="SignalP"/>
    </source>
</evidence>
<comment type="caution">
    <text evidence="6">The sequence shown here is derived from an EMBL/GenBank/DDBJ whole genome shotgun (WGS) entry which is preliminary data.</text>
</comment>
<evidence type="ECO:0000259" key="5">
    <source>
        <dbReference type="Pfam" id="PF01494"/>
    </source>
</evidence>
<evidence type="ECO:0000313" key="7">
    <source>
        <dbReference type="Proteomes" id="UP000824596"/>
    </source>
</evidence>
<dbReference type="PANTHER" id="PTHR46865:SF7">
    <property type="entry name" value="MONOOXYGENASE, PUTATIVE (AFU_ORTHOLOGUE AFUA_8G07040)-RELATED"/>
    <property type="match status" value="1"/>
</dbReference>
<keyword evidence="7" id="KW-1185">Reference proteome</keyword>
<evidence type="ECO:0000256" key="1">
    <source>
        <dbReference type="ARBA" id="ARBA00022630"/>
    </source>
</evidence>
<keyword evidence="3" id="KW-0560">Oxidoreductase</keyword>
<accession>A0A9P8MTF2</accession>
<dbReference type="GO" id="GO:0016491">
    <property type="term" value="F:oxidoreductase activity"/>
    <property type="evidence" value="ECO:0007669"/>
    <property type="project" value="UniProtKB-KW"/>
</dbReference>
<keyword evidence="2" id="KW-0274">FAD</keyword>
<dbReference type="RefSeq" id="XP_044718610.1">
    <property type="nucleotide sequence ID" value="XM_044866721.1"/>
</dbReference>
<gene>
    <name evidence="6" type="ORF">HRG_08250</name>
</gene>
<keyword evidence="1" id="KW-0285">Flavoprotein</keyword>
<dbReference type="Gene3D" id="3.50.50.60">
    <property type="entry name" value="FAD/NAD(P)-binding domain"/>
    <property type="match status" value="1"/>
</dbReference>
<dbReference type="InterPro" id="IPR036188">
    <property type="entry name" value="FAD/NAD-bd_sf"/>
</dbReference>
<feature type="signal peptide" evidence="4">
    <location>
        <begin position="1"/>
        <end position="18"/>
    </location>
</feature>
<feature type="domain" description="FAD-binding" evidence="5">
    <location>
        <begin position="4"/>
        <end position="355"/>
    </location>
</feature>
<evidence type="ECO:0000256" key="2">
    <source>
        <dbReference type="ARBA" id="ARBA00022827"/>
    </source>
</evidence>
<feature type="chain" id="PRO_5040498174" evidence="4">
    <location>
        <begin position="19"/>
        <end position="422"/>
    </location>
</feature>
<dbReference type="InterPro" id="IPR051704">
    <property type="entry name" value="FAD_aromatic-hydroxylase"/>
</dbReference>
<dbReference type="SUPFAM" id="SSF51905">
    <property type="entry name" value="FAD/NAD(P)-binding domain"/>
    <property type="match status" value="1"/>
</dbReference>
<organism evidence="6 7">
    <name type="scientific">Hirsutella rhossiliensis</name>
    <dbReference type="NCBI Taxonomy" id="111463"/>
    <lineage>
        <taxon>Eukaryota</taxon>
        <taxon>Fungi</taxon>
        <taxon>Dikarya</taxon>
        <taxon>Ascomycota</taxon>
        <taxon>Pezizomycotina</taxon>
        <taxon>Sordariomycetes</taxon>
        <taxon>Hypocreomycetidae</taxon>
        <taxon>Hypocreales</taxon>
        <taxon>Ophiocordycipitaceae</taxon>
        <taxon>Hirsutella</taxon>
    </lineage>
</organism>
<dbReference type="OrthoDB" id="655030at2759"/>
<reference evidence="6" key="1">
    <citation type="submission" date="2021-09" db="EMBL/GenBank/DDBJ databases">
        <title>A high-quality genome of the endoparasitic fungus Hirsutella rhossiliensis with a comparison of Hirsutella genomes reveals transposable elements contributing to genome size variation.</title>
        <authorList>
            <person name="Lin R."/>
            <person name="Jiao Y."/>
            <person name="Sun X."/>
            <person name="Ling J."/>
            <person name="Xie B."/>
            <person name="Cheng X."/>
        </authorList>
    </citation>
    <scope>NUCLEOTIDE SEQUENCE</scope>
    <source>
        <strain evidence="6">HR02</strain>
    </source>
</reference>
<dbReference type="EMBL" id="JAIZPD010000009">
    <property type="protein sequence ID" value="KAH0961097.1"/>
    <property type="molecule type" value="Genomic_DNA"/>
</dbReference>
<protein>
    <submittedName>
        <fullName evidence="6">FAD binding domain-containing protein</fullName>
    </submittedName>
</protein>
<evidence type="ECO:0000313" key="6">
    <source>
        <dbReference type="EMBL" id="KAH0961097.1"/>
    </source>
</evidence>
<dbReference type="Pfam" id="PF01494">
    <property type="entry name" value="FAD_binding_3"/>
    <property type="match status" value="1"/>
</dbReference>
<proteinExistence type="predicted"/>
<keyword evidence="4" id="KW-0732">Signal</keyword>
<evidence type="ECO:0000256" key="3">
    <source>
        <dbReference type="ARBA" id="ARBA00023002"/>
    </source>
</evidence>
<dbReference type="GeneID" id="68357379"/>
<dbReference type="PRINTS" id="PR00420">
    <property type="entry name" value="RNGMNOXGNASE"/>
</dbReference>
<sequence>MPLNILIVGAGVCGPALATLLQRSNPGHSITVVERSSSLRVAGQQIDLKDQGVQVVRKMGLMDTFKSYCVDETGLEILNPNGKPTAVFGINPSGQRRPTLTAEYEIMRGDVLKVLYEASLEQDSKLRRGPGKAGSLTYQFDQTISKLTQSDDCVEVTFSDGQKRRYDLVVGADGQGSRTRRLAFGQDTSDEAFQSLGVHAAYYSIPRIPGEGTLARAYIAPGRRLMITRTSGRPVTQVLLFTMKDTERMKTSYSGPVDEQKAAFAEAFADAGWQADRFLSGLKACNDFYAHEVGQIKMKQLYSGRVVLLGDAGYCPSPFTGMGTTGCLIGAYVLAGELARQGDDVAMALKAYDEIMRPPIAECQKMPGAALGAFFPSSQLGAWVVRNALWAMSWMDQVTLRLMSQEKHGWRLPEYPELNLVS</sequence>
<name>A0A9P8MTF2_9HYPO</name>